<evidence type="ECO:0000256" key="1">
    <source>
        <dbReference type="SAM" id="SignalP"/>
    </source>
</evidence>
<sequence length="193" mass="21043">MINKIACFSLLVAASCPVNASNWSASVAFGTAETKLAQTHTDIQHADTSSTSWQVGVHYHLPKLTLDLAYIDLGEGEVGLESGSYTPEQYHQNVAEIAPILPEGWALGASIPAYKNERIFLDAQIGIYIWQNEIASSSASTGVLKTSNHGSDGYVGGQVGYQLHQKLNLALQYRKFLLDKSVDNISVSLEYYF</sequence>
<feature type="chain" id="PRO_5047497504" evidence="1">
    <location>
        <begin position="21"/>
        <end position="193"/>
    </location>
</feature>
<gene>
    <name evidence="2" type="ORF">ABS311_03475</name>
</gene>
<dbReference type="Gene3D" id="2.40.160.20">
    <property type="match status" value="1"/>
</dbReference>
<name>A0ABV1RDD5_9ALTE</name>
<dbReference type="EMBL" id="JBELOE010000076">
    <property type="protein sequence ID" value="MER2490943.1"/>
    <property type="molecule type" value="Genomic_DNA"/>
</dbReference>
<dbReference type="Proteomes" id="UP001467690">
    <property type="component" value="Unassembled WGS sequence"/>
</dbReference>
<feature type="signal peptide" evidence="1">
    <location>
        <begin position="1"/>
        <end position="20"/>
    </location>
</feature>
<protein>
    <submittedName>
        <fullName evidence="2">Outer membrane beta-barrel protein</fullName>
    </submittedName>
</protein>
<dbReference type="PROSITE" id="PS51257">
    <property type="entry name" value="PROKAR_LIPOPROTEIN"/>
    <property type="match status" value="1"/>
</dbReference>
<accession>A0ABV1RDD5</accession>
<keyword evidence="1" id="KW-0732">Signal</keyword>
<comment type="caution">
    <text evidence="2">The sequence shown here is derived from an EMBL/GenBank/DDBJ whole genome shotgun (WGS) entry which is preliminary data.</text>
</comment>
<proteinExistence type="predicted"/>
<reference evidence="2 3" key="1">
    <citation type="submission" date="2024-06" db="EMBL/GenBank/DDBJ databases">
        <authorList>
            <person name="Chen R.Y."/>
        </authorList>
    </citation>
    <scope>NUCLEOTIDE SEQUENCE [LARGE SCALE GENOMIC DNA]</scope>
    <source>
        <strain evidence="2 3">D2</strain>
    </source>
</reference>
<evidence type="ECO:0000313" key="3">
    <source>
        <dbReference type="Proteomes" id="UP001467690"/>
    </source>
</evidence>
<organism evidence="2 3">
    <name type="scientific">Catenovulum sediminis</name>
    <dbReference type="NCBI Taxonomy" id="1740262"/>
    <lineage>
        <taxon>Bacteria</taxon>
        <taxon>Pseudomonadati</taxon>
        <taxon>Pseudomonadota</taxon>
        <taxon>Gammaproteobacteria</taxon>
        <taxon>Alteromonadales</taxon>
        <taxon>Alteromonadaceae</taxon>
        <taxon>Catenovulum</taxon>
    </lineage>
</organism>
<evidence type="ECO:0000313" key="2">
    <source>
        <dbReference type="EMBL" id="MER2490943.1"/>
    </source>
</evidence>
<dbReference type="RefSeq" id="WP_350400733.1">
    <property type="nucleotide sequence ID" value="NZ_JBELOE010000076.1"/>
</dbReference>
<keyword evidence="3" id="KW-1185">Reference proteome</keyword>